<dbReference type="Pfam" id="PF00440">
    <property type="entry name" value="TetR_N"/>
    <property type="match status" value="1"/>
</dbReference>
<evidence type="ECO:0000256" key="4">
    <source>
        <dbReference type="PROSITE-ProRule" id="PRU00335"/>
    </source>
</evidence>
<dbReference type="InterPro" id="IPR001647">
    <property type="entry name" value="HTH_TetR"/>
</dbReference>
<evidence type="ECO:0000256" key="3">
    <source>
        <dbReference type="ARBA" id="ARBA00023163"/>
    </source>
</evidence>
<keyword evidence="1" id="KW-0805">Transcription regulation</keyword>
<dbReference type="InterPro" id="IPR050109">
    <property type="entry name" value="HTH-type_TetR-like_transc_reg"/>
</dbReference>
<dbReference type="InterPro" id="IPR009057">
    <property type="entry name" value="Homeodomain-like_sf"/>
</dbReference>
<evidence type="ECO:0000313" key="7">
    <source>
        <dbReference type="Proteomes" id="UP001596528"/>
    </source>
</evidence>
<dbReference type="PANTHER" id="PTHR30055:SF234">
    <property type="entry name" value="HTH-TYPE TRANSCRIPTIONAL REGULATOR BETI"/>
    <property type="match status" value="1"/>
</dbReference>
<dbReference type="PRINTS" id="PR00455">
    <property type="entry name" value="HTHTETR"/>
</dbReference>
<organism evidence="6 7">
    <name type="scientific">Paenibacillus thermoaerophilus</name>
    <dbReference type="NCBI Taxonomy" id="1215385"/>
    <lineage>
        <taxon>Bacteria</taxon>
        <taxon>Bacillati</taxon>
        <taxon>Bacillota</taxon>
        <taxon>Bacilli</taxon>
        <taxon>Bacillales</taxon>
        <taxon>Paenibacillaceae</taxon>
        <taxon>Paenibacillus</taxon>
    </lineage>
</organism>
<dbReference type="PANTHER" id="PTHR30055">
    <property type="entry name" value="HTH-TYPE TRANSCRIPTIONAL REGULATOR RUTR"/>
    <property type="match status" value="1"/>
</dbReference>
<protein>
    <submittedName>
        <fullName evidence="6">TetR/AcrR family transcriptional regulator</fullName>
    </submittedName>
</protein>
<evidence type="ECO:0000259" key="5">
    <source>
        <dbReference type="PROSITE" id="PS50977"/>
    </source>
</evidence>
<dbReference type="SUPFAM" id="SSF48498">
    <property type="entry name" value="Tetracyclin repressor-like, C-terminal domain"/>
    <property type="match status" value="1"/>
</dbReference>
<dbReference type="RefSeq" id="WP_138789679.1">
    <property type="nucleotide sequence ID" value="NZ_JBHTGQ010000020.1"/>
</dbReference>
<feature type="domain" description="HTH tetR-type" evidence="5">
    <location>
        <begin position="10"/>
        <end position="70"/>
    </location>
</feature>
<evidence type="ECO:0000256" key="2">
    <source>
        <dbReference type="ARBA" id="ARBA00023125"/>
    </source>
</evidence>
<comment type="caution">
    <text evidence="6">The sequence shown here is derived from an EMBL/GenBank/DDBJ whole genome shotgun (WGS) entry which is preliminary data.</text>
</comment>
<keyword evidence="7" id="KW-1185">Reference proteome</keyword>
<keyword evidence="3" id="KW-0804">Transcription</keyword>
<sequence>MPSLKETRAEETKKAILDAAGRLFGEKGYESVTMRQIARGAGCSHTTIYLYFKDKADLLHQLAAPPLEELRAEMEAAMAAGTGVRPGERLRKLSRLFIEFCLRHRGMYPIFFGAGAGRVDIAEPELEINRLRNGLFNLMKQALGEELGLSDGDRLLACSRIFFYLIHGIAATYNQSSESSGELMERLSSTFDTAVDAMLAGLKAQLSEKEAQRP</sequence>
<evidence type="ECO:0000256" key="1">
    <source>
        <dbReference type="ARBA" id="ARBA00023015"/>
    </source>
</evidence>
<keyword evidence="2 4" id="KW-0238">DNA-binding</keyword>
<name>A0ABW2V1X3_9BACL</name>
<proteinExistence type="predicted"/>
<evidence type="ECO:0000313" key="6">
    <source>
        <dbReference type="EMBL" id="MFC7750139.1"/>
    </source>
</evidence>
<gene>
    <name evidence="6" type="ORF">ACFQWB_09385</name>
</gene>
<dbReference type="SUPFAM" id="SSF46689">
    <property type="entry name" value="Homeodomain-like"/>
    <property type="match status" value="1"/>
</dbReference>
<dbReference type="Gene3D" id="1.10.357.10">
    <property type="entry name" value="Tetracycline Repressor, domain 2"/>
    <property type="match status" value="1"/>
</dbReference>
<feature type="DNA-binding region" description="H-T-H motif" evidence="4">
    <location>
        <begin position="33"/>
        <end position="52"/>
    </location>
</feature>
<dbReference type="Proteomes" id="UP001596528">
    <property type="component" value="Unassembled WGS sequence"/>
</dbReference>
<dbReference type="PROSITE" id="PS50977">
    <property type="entry name" value="HTH_TETR_2"/>
    <property type="match status" value="1"/>
</dbReference>
<accession>A0ABW2V1X3</accession>
<dbReference type="EMBL" id="JBHTGQ010000020">
    <property type="protein sequence ID" value="MFC7750139.1"/>
    <property type="molecule type" value="Genomic_DNA"/>
</dbReference>
<dbReference type="InterPro" id="IPR036271">
    <property type="entry name" value="Tet_transcr_reg_TetR-rel_C_sf"/>
</dbReference>
<reference evidence="7" key="1">
    <citation type="journal article" date="2019" name="Int. J. Syst. Evol. Microbiol.">
        <title>The Global Catalogue of Microorganisms (GCM) 10K type strain sequencing project: providing services to taxonomists for standard genome sequencing and annotation.</title>
        <authorList>
            <consortium name="The Broad Institute Genomics Platform"/>
            <consortium name="The Broad Institute Genome Sequencing Center for Infectious Disease"/>
            <person name="Wu L."/>
            <person name="Ma J."/>
        </authorList>
    </citation>
    <scope>NUCLEOTIDE SEQUENCE [LARGE SCALE GENOMIC DNA]</scope>
    <source>
        <strain evidence="7">JCM 18657</strain>
    </source>
</reference>